<evidence type="ECO:0000313" key="2">
    <source>
        <dbReference type="EMBL" id="MFC7136303.1"/>
    </source>
</evidence>
<dbReference type="AlphaFoldDB" id="A0ABD5XS00"/>
<dbReference type="GeneID" id="81122151"/>
<organism evidence="2 3">
    <name type="scientific">Halobaculum litoreum</name>
    <dbReference type="NCBI Taxonomy" id="3031998"/>
    <lineage>
        <taxon>Archaea</taxon>
        <taxon>Methanobacteriati</taxon>
        <taxon>Methanobacteriota</taxon>
        <taxon>Stenosarchaea group</taxon>
        <taxon>Halobacteria</taxon>
        <taxon>Halobacteriales</taxon>
        <taxon>Haloferacaceae</taxon>
        <taxon>Halobaculum</taxon>
    </lineage>
</organism>
<accession>A0ABD5XS00</accession>
<feature type="transmembrane region" description="Helical" evidence="1">
    <location>
        <begin position="7"/>
        <end position="26"/>
    </location>
</feature>
<name>A0ABD5XS00_9EURY</name>
<proteinExistence type="predicted"/>
<feature type="transmembrane region" description="Helical" evidence="1">
    <location>
        <begin position="32"/>
        <end position="51"/>
    </location>
</feature>
<evidence type="ECO:0000313" key="3">
    <source>
        <dbReference type="Proteomes" id="UP001596368"/>
    </source>
</evidence>
<comment type="caution">
    <text evidence="2">The sequence shown here is derived from an EMBL/GenBank/DDBJ whole genome shotgun (WGS) entry which is preliminary data.</text>
</comment>
<sequence>MALAGGAYLRYAVGFVAAVAVVSPLVTAVVVSVPVVGLVVGLPAGAVLGLAGNLATMRFVADADAETTAFEERSADDGPTGAGDE</sequence>
<keyword evidence="1" id="KW-0472">Membrane</keyword>
<evidence type="ECO:0000256" key="1">
    <source>
        <dbReference type="SAM" id="Phobius"/>
    </source>
</evidence>
<dbReference type="EMBL" id="JBHSZG010000001">
    <property type="protein sequence ID" value="MFC7136303.1"/>
    <property type="molecule type" value="Genomic_DNA"/>
</dbReference>
<keyword evidence="3" id="KW-1185">Reference proteome</keyword>
<reference evidence="2 3" key="1">
    <citation type="journal article" date="2019" name="Int. J. Syst. Evol. Microbiol.">
        <title>The Global Catalogue of Microorganisms (GCM) 10K type strain sequencing project: providing services to taxonomists for standard genome sequencing and annotation.</title>
        <authorList>
            <consortium name="The Broad Institute Genomics Platform"/>
            <consortium name="The Broad Institute Genome Sequencing Center for Infectious Disease"/>
            <person name="Wu L."/>
            <person name="Ma J."/>
        </authorList>
    </citation>
    <scope>NUCLEOTIDE SEQUENCE [LARGE SCALE GENOMIC DNA]</scope>
    <source>
        <strain evidence="2 3">DT92</strain>
    </source>
</reference>
<keyword evidence="1" id="KW-1133">Transmembrane helix</keyword>
<gene>
    <name evidence="2" type="ORF">ACFQRB_06585</name>
</gene>
<protein>
    <submittedName>
        <fullName evidence="2">Uncharacterized protein</fullName>
    </submittedName>
</protein>
<dbReference type="RefSeq" id="WP_284012190.1">
    <property type="nucleotide sequence ID" value="NZ_CP126156.1"/>
</dbReference>
<dbReference type="Proteomes" id="UP001596368">
    <property type="component" value="Unassembled WGS sequence"/>
</dbReference>
<keyword evidence="1" id="KW-0812">Transmembrane</keyword>